<dbReference type="Pfam" id="PF03033">
    <property type="entry name" value="Glyco_transf_28"/>
    <property type="match status" value="1"/>
</dbReference>
<evidence type="ECO:0000259" key="4">
    <source>
        <dbReference type="Pfam" id="PF06722"/>
    </source>
</evidence>
<keyword evidence="6" id="KW-1185">Reference proteome</keyword>
<comment type="caution">
    <text evidence="5">The sequence shown here is derived from an EMBL/GenBank/DDBJ whole genome shotgun (WGS) entry which is preliminary data.</text>
</comment>
<dbReference type="PANTHER" id="PTHR48050">
    <property type="entry name" value="STEROL 3-BETA-GLUCOSYLTRANSFERASE"/>
    <property type="match status" value="1"/>
</dbReference>
<dbReference type="InterPro" id="IPR003903">
    <property type="entry name" value="UIM_dom"/>
</dbReference>
<gene>
    <name evidence="5" type="ORF">JMJ35_008633</name>
</gene>
<dbReference type="InterPro" id="IPR004276">
    <property type="entry name" value="GlycoTrans_28_N"/>
</dbReference>
<feature type="region of interest" description="Disordered" evidence="2">
    <location>
        <begin position="690"/>
        <end position="784"/>
    </location>
</feature>
<feature type="compositionally biased region" description="Low complexity" evidence="2">
    <location>
        <begin position="1"/>
        <end position="17"/>
    </location>
</feature>
<organism evidence="5 6">
    <name type="scientific">Cladonia borealis</name>
    <dbReference type="NCBI Taxonomy" id="184061"/>
    <lineage>
        <taxon>Eukaryota</taxon>
        <taxon>Fungi</taxon>
        <taxon>Dikarya</taxon>
        <taxon>Ascomycota</taxon>
        <taxon>Pezizomycotina</taxon>
        <taxon>Lecanoromycetes</taxon>
        <taxon>OSLEUM clade</taxon>
        <taxon>Lecanoromycetidae</taxon>
        <taxon>Lecanorales</taxon>
        <taxon>Lecanorineae</taxon>
        <taxon>Cladoniaceae</taxon>
        <taxon>Cladonia</taxon>
    </lineage>
</organism>
<dbReference type="Pfam" id="PF06722">
    <property type="entry name" value="EryCIII-like_C"/>
    <property type="match status" value="1"/>
</dbReference>
<evidence type="ECO:0000259" key="3">
    <source>
        <dbReference type="Pfam" id="PF03033"/>
    </source>
</evidence>
<feature type="compositionally biased region" description="Basic residues" evidence="2">
    <location>
        <begin position="992"/>
        <end position="1002"/>
    </location>
</feature>
<feature type="compositionally biased region" description="Polar residues" evidence="2">
    <location>
        <begin position="728"/>
        <end position="738"/>
    </location>
</feature>
<name>A0AA39UZ32_9LECA</name>
<feature type="region of interest" description="Disordered" evidence="2">
    <location>
        <begin position="1165"/>
        <end position="1185"/>
    </location>
</feature>
<dbReference type="GO" id="GO:0016906">
    <property type="term" value="F:sterol 3-beta-glucosyltransferase activity"/>
    <property type="evidence" value="ECO:0007669"/>
    <property type="project" value="UniProtKB-ARBA"/>
</dbReference>
<evidence type="ECO:0000313" key="5">
    <source>
        <dbReference type="EMBL" id="KAK0509262.1"/>
    </source>
</evidence>
<evidence type="ECO:0008006" key="7">
    <source>
        <dbReference type="Google" id="ProtNLM"/>
    </source>
</evidence>
<dbReference type="InterPro" id="IPR010610">
    <property type="entry name" value="EryCIII-like_C"/>
</dbReference>
<sequence length="1237" mass="133370">MELPEAVIAQAEAAAAETQRDDEGHGSHADSEASKGEEAKLNTAANKHIDIQVPQITRTQSSKSQESPIEHIPNVAYGPRLGQVDFSQDGFDTKAKVAEDGRLNININQKSRRLSDLLVPALRSQLNLQQAEPLAEHTPDYIPPALSGVAGQVPPPPMNVVIHVVGSRGDVQPFVALGKVLRETYGHRVRLATHGTFRTFVEENGLEFFNIGGDPAELMAFMVKNPGLMPGMDSLRSGDVGKRRKGMYEIVQGCWRSCIEVGDGTGIRASDDHLDSRQSLDSGVGMDVDPAEKPFVADAIIANPPSFAHIHCAEKLGIPLHLMFTMPWSPTQSFPHPLANIQSSNADTSISNFVSFREKSLNLEPVSLIWAPGMASRLRIPYTYCWSPALIPKPKDWGPHISISGFYFLSLASNFTPEPDLDAFLKAGPPPVYIGFGSIVVEDPNAMTKLIFEAVKKTGQRALVSKGWGGFGADEMGIPEGVFMLGNVPHDWLFQHVSCVVHHGGAGTTAAGILAGKPTVVVPFFGDQPFWGAMVARAGAGPLPIPNKQLTSEKLAAAIEECLKPTTQQRAQELGARISSEKGTHTGAQSFHDKLDVDSMRCLVAPSRAAVWRVKRTTIRLSAFAATTLANEGILDFNNLKLYRPREYDSEDGPWDPISGGASALLGTISSLAMGFADFPVEIIRALKSKPSEKPAENEDENGLAEGQSNANLASPLSSEVSLEEAKSTGSGDQQGFSRPTEPKLSHQNSMKSAIRGTLSRSSSRSSSPSRKSSQHHRSLSGDRASQISLEAALGAGKSVKQIVGAGLKSPMDFTLSLAQGFHNAPRLYGDQSVRQADKVTGLQSGLKAAGKGFGYGLYDGISGLVTQPLEGAKKEGVVGLIKGFGKGIGGVVLKPNAAIWGLPGYTFKGIYKELQKHLGSSVQNYIIAARTSQGYEDWHNSSHEERLDVVSRWQAIQVEIEKERQLARRGTFHGHHCYLKATIEAIEEKKKHSAEKRKLKRGLSNEADQSPKVIPTDHPFIGRPREPKTAASSPDNADFEEAIKTAVAATSRGNPEEDALIERAIRASVVELHNASTDGDSGEAIQRAIQASVAEAAQARQVERTTPTADGSDGAGDHDEQLKAALLLSLQESSKSEHRNVLANADFDDSGIDTDDDENIKAAIQRSKTMPIPDPPVDSPKDEDFHKVIELSKKSQEEHDQGISKSKTEEEIVLEYVKKQSLAEEQHKTAAAARGA</sequence>
<reference evidence="5" key="1">
    <citation type="submission" date="2023-03" db="EMBL/GenBank/DDBJ databases">
        <title>Complete genome of Cladonia borealis.</title>
        <authorList>
            <person name="Park H."/>
        </authorList>
    </citation>
    <scope>NUCLEOTIDE SEQUENCE</scope>
    <source>
        <strain evidence="5">ANT050790</strain>
    </source>
</reference>
<feature type="region of interest" description="Disordered" evidence="2">
    <location>
        <begin position="1"/>
        <end position="49"/>
    </location>
</feature>
<dbReference type="InterPro" id="IPR002213">
    <property type="entry name" value="UDP_glucos_trans"/>
</dbReference>
<feature type="compositionally biased region" description="Low complexity" evidence="2">
    <location>
        <begin position="760"/>
        <end position="772"/>
    </location>
</feature>
<dbReference type="SMART" id="SM00726">
    <property type="entry name" value="UIM"/>
    <property type="match status" value="6"/>
</dbReference>
<evidence type="ECO:0000313" key="6">
    <source>
        <dbReference type="Proteomes" id="UP001166286"/>
    </source>
</evidence>
<dbReference type="GO" id="GO:0005975">
    <property type="term" value="P:carbohydrate metabolic process"/>
    <property type="evidence" value="ECO:0007669"/>
    <property type="project" value="InterPro"/>
</dbReference>
<dbReference type="SUPFAM" id="SSF53756">
    <property type="entry name" value="UDP-Glycosyltransferase/glycogen phosphorylase"/>
    <property type="match status" value="1"/>
</dbReference>
<feature type="region of interest" description="Disordered" evidence="2">
    <location>
        <begin position="991"/>
        <end position="1037"/>
    </location>
</feature>
<evidence type="ECO:0000256" key="1">
    <source>
        <dbReference type="ARBA" id="ARBA00022679"/>
    </source>
</evidence>
<dbReference type="InterPro" id="IPR050426">
    <property type="entry name" value="Glycosyltransferase_28"/>
</dbReference>
<protein>
    <recommendedName>
        <fullName evidence="7">Glycosyltransferase family 28 N-terminal domain-containing protein</fullName>
    </recommendedName>
</protein>
<evidence type="ECO:0000256" key="2">
    <source>
        <dbReference type="SAM" id="MobiDB-lite"/>
    </source>
</evidence>
<dbReference type="Proteomes" id="UP001166286">
    <property type="component" value="Unassembled WGS sequence"/>
</dbReference>
<feature type="domain" description="Glycosyltransferase family 28 N-terminal" evidence="3">
    <location>
        <begin position="160"/>
        <end position="217"/>
    </location>
</feature>
<proteinExistence type="predicted"/>
<dbReference type="FunFam" id="3.40.50.2000:FF:000268">
    <property type="entry name" value="Glycosyltransferase family 1 protein"/>
    <property type="match status" value="1"/>
</dbReference>
<keyword evidence="1" id="KW-0808">Transferase</keyword>
<feature type="compositionally biased region" description="Polar residues" evidence="2">
    <location>
        <begin position="707"/>
        <end position="721"/>
    </location>
</feature>
<feature type="domain" description="Erythromycin biosynthesis protein CIII-like C-terminal" evidence="4">
    <location>
        <begin position="477"/>
        <end position="575"/>
    </location>
</feature>
<dbReference type="PANTHER" id="PTHR48050:SF13">
    <property type="entry name" value="STEROL 3-BETA-GLUCOSYLTRANSFERASE UGT80A2"/>
    <property type="match status" value="1"/>
</dbReference>
<dbReference type="EMBL" id="JAFEKC020000019">
    <property type="protein sequence ID" value="KAK0509262.1"/>
    <property type="molecule type" value="Genomic_DNA"/>
</dbReference>
<accession>A0AA39UZ32</accession>
<dbReference type="AlphaFoldDB" id="A0AA39UZ32"/>
<dbReference type="FunFam" id="3.40.50.2000:FF:000009">
    <property type="entry name" value="Sterol 3-beta-glucosyltransferase UGT80A2"/>
    <property type="match status" value="1"/>
</dbReference>
<feature type="region of interest" description="Disordered" evidence="2">
    <location>
        <begin position="1097"/>
        <end position="1119"/>
    </location>
</feature>
<feature type="compositionally biased region" description="Basic and acidic residues" evidence="2">
    <location>
        <begin position="18"/>
        <end position="40"/>
    </location>
</feature>
<dbReference type="CDD" id="cd03784">
    <property type="entry name" value="GT1_Gtf-like"/>
    <property type="match status" value="1"/>
</dbReference>
<dbReference type="Gene3D" id="3.40.50.2000">
    <property type="entry name" value="Glycogen Phosphorylase B"/>
    <property type="match status" value="2"/>
</dbReference>